<evidence type="ECO:0000313" key="2">
    <source>
        <dbReference type="Proteomes" id="UP001164539"/>
    </source>
</evidence>
<organism evidence="1 2">
    <name type="scientific">Melia azedarach</name>
    <name type="common">Chinaberry tree</name>
    <dbReference type="NCBI Taxonomy" id="155640"/>
    <lineage>
        <taxon>Eukaryota</taxon>
        <taxon>Viridiplantae</taxon>
        <taxon>Streptophyta</taxon>
        <taxon>Embryophyta</taxon>
        <taxon>Tracheophyta</taxon>
        <taxon>Spermatophyta</taxon>
        <taxon>Magnoliopsida</taxon>
        <taxon>eudicotyledons</taxon>
        <taxon>Gunneridae</taxon>
        <taxon>Pentapetalae</taxon>
        <taxon>rosids</taxon>
        <taxon>malvids</taxon>
        <taxon>Sapindales</taxon>
        <taxon>Meliaceae</taxon>
        <taxon>Melia</taxon>
    </lineage>
</organism>
<sequence>MDGWMTMPDMGHLIASVYNVALFHLSIQQCLTFLPLRSVPVPTDSRKEIAIGFVNNNHFVEVFLLPGHPVPPIATNWYKFRHPCAKEWEKVYISSIERFIEIIGNDVATNEIMDIDSNSFNDESDEFVHAAATRIQNKFRSWKGRKDFLIIRGKIVKIQAHVRGRQVRNNYKETLESSHQVRNYYKEILQPGRILDKDVLHWSEKVSCCANFCCPSNSCAFSPGLMGFEQRPIGTIGLINHLTNSQILEIQLQQQQVGVGTFDTAEDAALGCDRAANKLREEFSELDFPPTSNTTKILVISSLFIVLLMENCNQFAVS</sequence>
<name>A0ACC1XWC7_MELAZ</name>
<evidence type="ECO:0000313" key="1">
    <source>
        <dbReference type="EMBL" id="KAJ4715734.1"/>
    </source>
</evidence>
<dbReference type="Proteomes" id="UP001164539">
    <property type="component" value="Chromosome 7"/>
</dbReference>
<comment type="caution">
    <text evidence="1">The sequence shown here is derived from an EMBL/GenBank/DDBJ whole genome shotgun (WGS) entry which is preliminary data.</text>
</comment>
<proteinExistence type="predicted"/>
<protein>
    <submittedName>
        <fullName evidence="1">Calmodulin-binding transcription activator</fullName>
    </submittedName>
</protein>
<accession>A0ACC1XWC7</accession>
<dbReference type="EMBL" id="CM051400">
    <property type="protein sequence ID" value="KAJ4715734.1"/>
    <property type="molecule type" value="Genomic_DNA"/>
</dbReference>
<reference evidence="1 2" key="1">
    <citation type="journal article" date="2023" name="Science">
        <title>Complex scaffold remodeling in plant triterpene biosynthesis.</title>
        <authorList>
            <person name="De La Pena R."/>
            <person name="Hodgson H."/>
            <person name="Liu J.C."/>
            <person name="Stephenson M.J."/>
            <person name="Martin A.C."/>
            <person name="Owen C."/>
            <person name="Harkess A."/>
            <person name="Leebens-Mack J."/>
            <person name="Jimenez L.E."/>
            <person name="Osbourn A."/>
            <person name="Sattely E.S."/>
        </authorList>
    </citation>
    <scope>NUCLEOTIDE SEQUENCE [LARGE SCALE GENOMIC DNA]</scope>
    <source>
        <strain evidence="2">cv. JPN11</strain>
        <tissue evidence="1">Leaf</tissue>
    </source>
</reference>
<keyword evidence="2" id="KW-1185">Reference proteome</keyword>
<gene>
    <name evidence="1" type="ORF">OWV82_014057</name>
</gene>